<accession>A0A9Q1C0A3</accession>
<evidence type="ECO:0000313" key="4">
    <source>
        <dbReference type="EMBL" id="KAJ8035814.1"/>
    </source>
</evidence>
<dbReference type="PROSITE" id="PS01186">
    <property type="entry name" value="EGF_2"/>
    <property type="match status" value="1"/>
</dbReference>
<keyword evidence="5" id="KW-1185">Reference proteome</keyword>
<dbReference type="InterPro" id="IPR000742">
    <property type="entry name" value="EGF"/>
</dbReference>
<comment type="caution">
    <text evidence="4">The sequence shown here is derived from an EMBL/GenBank/DDBJ whole genome shotgun (WGS) entry which is preliminary data.</text>
</comment>
<dbReference type="PROSITE" id="PS00022">
    <property type="entry name" value="EGF_1"/>
    <property type="match status" value="1"/>
</dbReference>
<dbReference type="CDD" id="cd00055">
    <property type="entry name" value="EGF_Lam"/>
    <property type="match status" value="1"/>
</dbReference>
<feature type="domain" description="EGF-like" evidence="2 3">
    <location>
        <begin position="252"/>
        <end position="263"/>
    </location>
</feature>
<evidence type="ECO:0000313" key="5">
    <source>
        <dbReference type="Proteomes" id="UP001152320"/>
    </source>
</evidence>
<feature type="signal peptide" evidence="1">
    <location>
        <begin position="1"/>
        <end position="29"/>
    </location>
</feature>
<organism evidence="4 5">
    <name type="scientific">Holothuria leucospilota</name>
    <name type="common">Black long sea cucumber</name>
    <name type="synonym">Mertensiothuria leucospilota</name>
    <dbReference type="NCBI Taxonomy" id="206669"/>
    <lineage>
        <taxon>Eukaryota</taxon>
        <taxon>Metazoa</taxon>
        <taxon>Echinodermata</taxon>
        <taxon>Eleutherozoa</taxon>
        <taxon>Echinozoa</taxon>
        <taxon>Holothuroidea</taxon>
        <taxon>Aspidochirotacea</taxon>
        <taxon>Aspidochirotida</taxon>
        <taxon>Holothuriidae</taxon>
        <taxon>Holothuria</taxon>
    </lineage>
</organism>
<evidence type="ECO:0000259" key="2">
    <source>
        <dbReference type="PROSITE" id="PS00022"/>
    </source>
</evidence>
<dbReference type="InterPro" id="IPR002049">
    <property type="entry name" value="LE_dom"/>
</dbReference>
<evidence type="ECO:0000256" key="1">
    <source>
        <dbReference type="SAM" id="SignalP"/>
    </source>
</evidence>
<keyword evidence="4" id="KW-0808">Transferase</keyword>
<keyword evidence="4" id="KW-0675">Receptor</keyword>
<dbReference type="GO" id="GO:0016301">
    <property type="term" value="F:kinase activity"/>
    <property type="evidence" value="ECO:0007669"/>
    <property type="project" value="UniProtKB-KW"/>
</dbReference>
<keyword evidence="4" id="KW-0418">Kinase</keyword>
<protein>
    <submittedName>
        <fullName evidence="4">Tyrosine-protein kinase receptor Tie-1</fullName>
    </submittedName>
</protein>
<gene>
    <name evidence="4" type="ORF">HOLleu_19605</name>
</gene>
<dbReference type="Proteomes" id="UP001152320">
    <property type="component" value="Chromosome 9"/>
</dbReference>
<name>A0A9Q1C0A3_HOLLE</name>
<dbReference type="Gene3D" id="2.170.300.10">
    <property type="entry name" value="Tie2 ligand-binding domain superfamily"/>
    <property type="match status" value="1"/>
</dbReference>
<dbReference type="EMBL" id="JAIZAY010000009">
    <property type="protein sequence ID" value="KAJ8035814.1"/>
    <property type="molecule type" value="Genomic_DNA"/>
</dbReference>
<reference evidence="4" key="1">
    <citation type="submission" date="2021-10" db="EMBL/GenBank/DDBJ databases">
        <title>Tropical sea cucumber genome reveals ecological adaptation and Cuvierian tubules defense mechanism.</title>
        <authorList>
            <person name="Chen T."/>
        </authorList>
    </citation>
    <scope>NUCLEOTIDE SEQUENCE</scope>
    <source>
        <strain evidence="4">Nanhai2018</strain>
        <tissue evidence="4">Muscle</tissue>
    </source>
</reference>
<sequence length="267" mass="29131">MMATSFLRRSDLRQLLFLTIALYFRGVNSVSPAMPTVVTDSTVLIKNAFIQKCFAYEVKIYAFPDALSHVGLDSVEFESCYGDLPKGAITKDIGFEIGTKGQVLCLPNEKGCYEKGNSRTGVFRATLIANSETEEFIGIVNPDSDLKPVSPVTQTISQGETADLEVDYNAPFEIVWTYDGPSPNKWKGQLKITVDQPGIYQVFSKKSRDERLTFRVIKRACVDGMYGAECDMSCDANCGDGKGVCDDVDGTCICTPGFMGADCSTGS</sequence>
<dbReference type="AlphaFoldDB" id="A0A9Q1C0A3"/>
<keyword evidence="1" id="KW-0732">Signal</keyword>
<feature type="chain" id="PRO_5040168927" evidence="1">
    <location>
        <begin position="30"/>
        <end position="267"/>
    </location>
</feature>
<evidence type="ECO:0000259" key="3">
    <source>
        <dbReference type="PROSITE" id="PS01186"/>
    </source>
</evidence>
<proteinExistence type="predicted"/>